<proteinExistence type="predicted"/>
<evidence type="ECO:0000313" key="3">
    <source>
        <dbReference type="Proteomes" id="UP000000683"/>
    </source>
</evidence>
<sequence length="398" mass="44648">MVSRFTLLLIIASFTSFGALAKTSNDLQFSGFARLVGGYLSTDEAKYEGYDNSVSFSEKSLAALQADYILNDHFSLSGQLLWHSDETRKSGIEWLYLTYQPNASWQFNLGQIRTPFLKYSDVIDVGFAYPWLNAPQQLYSSYLFSQYKGVNARYLGSFNEIAYSVEAYWGNYSDEIHSSGTAFDVTVDGMYGGVVELSYRGFQFRTATIYANDTDTDLTELDPLIQGLRAAGFSDTADILDIDGGATSYLFGISYDSLNWFASAEWMSVKSDLDILGGIDSFYVSFGYYFDEVLLHATVGSSRQSLNDIENTIPVGIAPQLDALHFAVEEVKTYFPTDDLDSLTLGARWDFRTNLAFKAEVSLLKGKEGKTSFFELDVIDSDFDRRATLYQLGMEWVF</sequence>
<dbReference type="OrthoDB" id="197869at2"/>
<dbReference type="EMBL" id="CP002339">
    <property type="protein sequence ID" value="AEF01743.1"/>
    <property type="molecule type" value="Genomic_DNA"/>
</dbReference>
<dbReference type="RefSeq" id="WP_013782685.1">
    <property type="nucleotide sequence ID" value="NC_015554.1"/>
</dbReference>
<feature type="chain" id="PRO_5003336757" description="Porin domain-containing protein" evidence="1">
    <location>
        <begin position="22"/>
        <end position="398"/>
    </location>
</feature>
<dbReference type="Proteomes" id="UP000000683">
    <property type="component" value="Chromosome"/>
</dbReference>
<keyword evidence="3" id="KW-1185">Reference proteome</keyword>
<keyword evidence="1" id="KW-0732">Signal</keyword>
<dbReference type="KEGG" id="alt:ambt_00930"/>
<protein>
    <recommendedName>
        <fullName evidence="4">Porin domain-containing protein</fullName>
    </recommendedName>
</protein>
<reference evidence="2 3" key="1">
    <citation type="journal article" date="2011" name="J. Bacteriol.">
        <title>Complete genome sequence of the polycyclic aromatic hydrocarbon-degrading bacterium Alteromonas sp. strain SN2.</title>
        <authorList>
            <person name="Jin H.M."/>
            <person name="Jeong H."/>
            <person name="Moon E.J."/>
            <person name="Math R.K."/>
            <person name="Lee K."/>
            <person name="Kim H.J."/>
            <person name="Jeon C.O."/>
            <person name="Oh T.K."/>
            <person name="Kim J.F."/>
        </authorList>
    </citation>
    <scope>NUCLEOTIDE SEQUENCE [LARGE SCALE GENOMIC DNA]</scope>
    <source>
        <strain evidence="3">JCM 17741 / KACC 18427 / KCTC 11700BP / SN2</strain>
    </source>
</reference>
<evidence type="ECO:0000256" key="1">
    <source>
        <dbReference type="SAM" id="SignalP"/>
    </source>
</evidence>
<dbReference type="AlphaFoldDB" id="F5ZA52"/>
<evidence type="ECO:0008006" key="4">
    <source>
        <dbReference type="Google" id="ProtNLM"/>
    </source>
</evidence>
<organism evidence="2 3">
    <name type="scientific">Alteromonas naphthalenivorans</name>
    <dbReference type="NCBI Taxonomy" id="715451"/>
    <lineage>
        <taxon>Bacteria</taxon>
        <taxon>Pseudomonadati</taxon>
        <taxon>Pseudomonadota</taxon>
        <taxon>Gammaproteobacteria</taxon>
        <taxon>Alteromonadales</taxon>
        <taxon>Alteromonadaceae</taxon>
        <taxon>Alteromonas/Salinimonas group</taxon>
        <taxon>Alteromonas</taxon>
    </lineage>
</organism>
<gene>
    <name evidence="2" type="ordered locus">ambt_00930</name>
</gene>
<feature type="signal peptide" evidence="1">
    <location>
        <begin position="1"/>
        <end position="21"/>
    </location>
</feature>
<dbReference type="eggNOG" id="COG3203">
    <property type="taxonomic scope" value="Bacteria"/>
</dbReference>
<name>F5ZA52_ALTNA</name>
<dbReference type="SUPFAM" id="SSF56935">
    <property type="entry name" value="Porins"/>
    <property type="match status" value="1"/>
</dbReference>
<dbReference type="InterPro" id="IPR023614">
    <property type="entry name" value="Porin_dom_sf"/>
</dbReference>
<dbReference type="HOGENOM" id="CLU_036480_0_1_6"/>
<evidence type="ECO:0000313" key="2">
    <source>
        <dbReference type="EMBL" id="AEF01743.1"/>
    </source>
</evidence>
<dbReference type="Gene3D" id="2.40.160.10">
    <property type="entry name" value="Porin"/>
    <property type="match status" value="1"/>
</dbReference>
<accession>F5ZA52</accession>